<dbReference type="PANTHER" id="PTHR21085:SF0">
    <property type="entry name" value="CHORISMATE SYNTHASE"/>
    <property type="match status" value="1"/>
</dbReference>
<evidence type="ECO:0000256" key="7">
    <source>
        <dbReference type="ARBA" id="ARBA00022827"/>
    </source>
</evidence>
<dbReference type="GO" id="GO:0008652">
    <property type="term" value="P:amino acid biosynthetic process"/>
    <property type="evidence" value="ECO:0007669"/>
    <property type="project" value="UniProtKB-KW"/>
</dbReference>
<dbReference type="InterPro" id="IPR020541">
    <property type="entry name" value="Chorismate_synthase_CS"/>
</dbReference>
<organism evidence="11">
    <name type="scientific">marine sediment metagenome</name>
    <dbReference type="NCBI Taxonomy" id="412755"/>
    <lineage>
        <taxon>unclassified sequences</taxon>
        <taxon>metagenomes</taxon>
        <taxon>ecological metagenomes</taxon>
    </lineage>
</organism>
<keyword evidence="8" id="KW-0521">NADP</keyword>
<dbReference type="GO" id="GO:0004107">
    <property type="term" value="F:chorismate synthase activity"/>
    <property type="evidence" value="ECO:0007669"/>
    <property type="project" value="UniProtKB-EC"/>
</dbReference>
<proteinExistence type="inferred from homology"/>
<dbReference type="EMBL" id="BARW01007204">
    <property type="protein sequence ID" value="GAI85676.1"/>
    <property type="molecule type" value="Genomic_DNA"/>
</dbReference>
<dbReference type="HAMAP" id="MF_00300">
    <property type="entry name" value="Chorismate_synth"/>
    <property type="match status" value="1"/>
</dbReference>
<dbReference type="InterPro" id="IPR035904">
    <property type="entry name" value="Chorismate_synth_AroC_sf"/>
</dbReference>
<evidence type="ECO:0000256" key="9">
    <source>
        <dbReference type="ARBA" id="ARBA00023141"/>
    </source>
</evidence>
<dbReference type="GO" id="GO:0005829">
    <property type="term" value="C:cytosol"/>
    <property type="evidence" value="ECO:0007669"/>
    <property type="project" value="TreeGrafter"/>
</dbReference>
<comment type="pathway">
    <text evidence="1">Metabolic intermediate biosynthesis; chorismate biosynthesis; chorismate from D-erythrose 4-phosphate and phosphoenolpyruvate: step 7/7.</text>
</comment>
<dbReference type="UniPathway" id="UPA00053">
    <property type="reaction ID" value="UER00090"/>
</dbReference>
<evidence type="ECO:0000256" key="5">
    <source>
        <dbReference type="ARBA" id="ARBA00022630"/>
    </source>
</evidence>
<dbReference type="PANTHER" id="PTHR21085">
    <property type="entry name" value="CHORISMATE SYNTHASE"/>
    <property type="match status" value="1"/>
</dbReference>
<keyword evidence="4" id="KW-0028">Amino-acid biosynthesis</keyword>
<dbReference type="PIRSF" id="PIRSF001456">
    <property type="entry name" value="Chorismate_synth"/>
    <property type="match status" value="1"/>
</dbReference>
<dbReference type="NCBIfam" id="NF003793">
    <property type="entry name" value="PRK05382.1"/>
    <property type="match status" value="1"/>
</dbReference>
<sequence length="363" mass="38624">MGNSFGKLFTITSFGESHGRCVGIIIDGCPAGLPITEEDIQREVDKRKPGVGVAATSRVEEDKVEILAGIFNRTTTGAPICLLLWNKDVDSSDYEKMRFLPRPGHADYTAFIKYGGFNDFRGGGRFSGRITAGFVMAGTIAKKLLNLIGIEVLAHTVEIGGIKARPKGFDEIKENAAQNPLRCADMAAAEEMARAIEKVKAEGDSLSGIIEGVARNVPVGLGEPVFDTLDGELAKALFAIPAVKGVEFGSGFSAAGRRGSENNDPFTIRDGRIFTVTNNAGGILGGISNGMPIVVRVAVKPTSSIAKDQRTVNIKNMETTTLSVKGRHDVCIVPRAVAVVESMMAVTLCDFAIRAGLLPRVIK</sequence>
<dbReference type="InterPro" id="IPR000453">
    <property type="entry name" value="Chorismate_synth"/>
</dbReference>
<dbReference type="Gene3D" id="3.60.150.10">
    <property type="entry name" value="Chorismate synthase AroC"/>
    <property type="match status" value="1"/>
</dbReference>
<dbReference type="NCBIfam" id="TIGR00033">
    <property type="entry name" value="aroC"/>
    <property type="match status" value="1"/>
</dbReference>
<dbReference type="AlphaFoldDB" id="X1T2Q2"/>
<dbReference type="GO" id="GO:0009073">
    <property type="term" value="P:aromatic amino acid family biosynthetic process"/>
    <property type="evidence" value="ECO:0007669"/>
    <property type="project" value="UniProtKB-KW"/>
</dbReference>
<reference evidence="11" key="1">
    <citation type="journal article" date="2014" name="Front. Microbiol.">
        <title>High frequency of phylogenetically diverse reductive dehalogenase-homologous genes in deep subseafloor sedimentary metagenomes.</title>
        <authorList>
            <person name="Kawai M."/>
            <person name="Futagami T."/>
            <person name="Toyoda A."/>
            <person name="Takaki Y."/>
            <person name="Nishi S."/>
            <person name="Hori S."/>
            <person name="Arai W."/>
            <person name="Tsubouchi T."/>
            <person name="Morono Y."/>
            <person name="Uchiyama I."/>
            <person name="Ito T."/>
            <person name="Fujiyama A."/>
            <person name="Inagaki F."/>
            <person name="Takami H."/>
        </authorList>
    </citation>
    <scope>NUCLEOTIDE SEQUENCE</scope>
    <source>
        <strain evidence="11">Expedition CK06-06</strain>
    </source>
</reference>
<dbReference type="CDD" id="cd07304">
    <property type="entry name" value="Chorismate_synthase"/>
    <property type="match status" value="1"/>
</dbReference>
<dbReference type="Pfam" id="PF01264">
    <property type="entry name" value="Chorismate_synt"/>
    <property type="match status" value="1"/>
</dbReference>
<evidence type="ECO:0000256" key="2">
    <source>
        <dbReference type="ARBA" id="ARBA00008014"/>
    </source>
</evidence>
<name>X1T2Q2_9ZZZZ</name>
<dbReference type="GO" id="GO:0009423">
    <property type="term" value="P:chorismate biosynthetic process"/>
    <property type="evidence" value="ECO:0007669"/>
    <property type="project" value="UniProtKB-UniPathway"/>
</dbReference>
<gene>
    <name evidence="11" type="ORF">S12H4_15054</name>
</gene>
<evidence type="ECO:0000256" key="1">
    <source>
        <dbReference type="ARBA" id="ARBA00005044"/>
    </source>
</evidence>
<keyword evidence="5" id="KW-0285">Flavoprotein</keyword>
<dbReference type="SUPFAM" id="SSF103263">
    <property type="entry name" value="Chorismate synthase, AroC"/>
    <property type="match status" value="1"/>
</dbReference>
<protein>
    <recommendedName>
        <fullName evidence="3">chorismate synthase</fullName>
        <ecNumber evidence="3">4.2.3.5</ecNumber>
    </recommendedName>
</protein>
<evidence type="ECO:0000256" key="3">
    <source>
        <dbReference type="ARBA" id="ARBA00013036"/>
    </source>
</evidence>
<dbReference type="PROSITE" id="PS00788">
    <property type="entry name" value="CHORISMATE_SYNTHASE_2"/>
    <property type="match status" value="1"/>
</dbReference>
<evidence type="ECO:0000256" key="10">
    <source>
        <dbReference type="ARBA" id="ARBA00023239"/>
    </source>
</evidence>
<accession>X1T2Q2</accession>
<keyword evidence="10" id="KW-0456">Lyase</keyword>
<dbReference type="GO" id="GO:0010181">
    <property type="term" value="F:FMN binding"/>
    <property type="evidence" value="ECO:0007669"/>
    <property type="project" value="TreeGrafter"/>
</dbReference>
<keyword evidence="7" id="KW-0274">FAD</keyword>
<dbReference type="EC" id="4.2.3.5" evidence="3"/>
<dbReference type="FunFam" id="3.60.150.10:FF:000002">
    <property type="entry name" value="Chorismate synthase"/>
    <property type="match status" value="1"/>
</dbReference>
<comment type="caution">
    <text evidence="11">The sequence shown here is derived from an EMBL/GenBank/DDBJ whole genome shotgun (WGS) entry which is preliminary data.</text>
</comment>
<evidence type="ECO:0000256" key="6">
    <source>
        <dbReference type="ARBA" id="ARBA00022643"/>
    </source>
</evidence>
<dbReference type="PROSITE" id="PS00787">
    <property type="entry name" value="CHORISMATE_SYNTHASE_1"/>
    <property type="match status" value="1"/>
</dbReference>
<evidence type="ECO:0000256" key="4">
    <source>
        <dbReference type="ARBA" id="ARBA00022605"/>
    </source>
</evidence>
<keyword evidence="9" id="KW-0057">Aromatic amino acid biosynthesis</keyword>
<keyword evidence="6" id="KW-0288">FMN</keyword>
<evidence type="ECO:0000256" key="8">
    <source>
        <dbReference type="ARBA" id="ARBA00022857"/>
    </source>
</evidence>
<dbReference type="PROSITE" id="PS00789">
    <property type="entry name" value="CHORISMATE_SYNTHASE_3"/>
    <property type="match status" value="1"/>
</dbReference>
<comment type="similarity">
    <text evidence="2">Belongs to the chorismate synthase family.</text>
</comment>
<evidence type="ECO:0000313" key="11">
    <source>
        <dbReference type="EMBL" id="GAI85676.1"/>
    </source>
</evidence>